<evidence type="ECO:0000259" key="7">
    <source>
        <dbReference type="Pfam" id="PF20684"/>
    </source>
</evidence>
<evidence type="ECO:0000313" key="8">
    <source>
        <dbReference type="EMBL" id="KAJ4406543.1"/>
    </source>
</evidence>
<gene>
    <name evidence="8" type="ORF">N0V91_004485</name>
</gene>
<dbReference type="EMBL" id="JAPEVA010000026">
    <property type="protein sequence ID" value="KAJ4406543.1"/>
    <property type="molecule type" value="Genomic_DNA"/>
</dbReference>
<feature type="transmembrane region" description="Helical" evidence="6">
    <location>
        <begin position="156"/>
        <end position="178"/>
    </location>
</feature>
<keyword evidence="9" id="KW-1185">Reference proteome</keyword>
<evidence type="ECO:0000256" key="6">
    <source>
        <dbReference type="SAM" id="Phobius"/>
    </source>
</evidence>
<feature type="transmembrane region" description="Helical" evidence="6">
    <location>
        <begin position="65"/>
        <end position="84"/>
    </location>
</feature>
<protein>
    <recommendedName>
        <fullName evidence="7">Rhodopsin domain-containing protein</fullName>
    </recommendedName>
</protein>
<feature type="transmembrane region" description="Helical" evidence="6">
    <location>
        <begin position="121"/>
        <end position="144"/>
    </location>
</feature>
<dbReference type="Pfam" id="PF20684">
    <property type="entry name" value="Fung_rhodopsin"/>
    <property type="match status" value="1"/>
</dbReference>
<dbReference type="GO" id="GO:0016020">
    <property type="term" value="C:membrane"/>
    <property type="evidence" value="ECO:0007669"/>
    <property type="project" value="UniProtKB-SubCell"/>
</dbReference>
<evidence type="ECO:0000256" key="1">
    <source>
        <dbReference type="ARBA" id="ARBA00004141"/>
    </source>
</evidence>
<feature type="transmembrane region" description="Helical" evidence="6">
    <location>
        <begin position="22"/>
        <end position="44"/>
    </location>
</feature>
<feature type="transmembrane region" description="Helical" evidence="6">
    <location>
        <begin position="198"/>
        <end position="221"/>
    </location>
</feature>
<evidence type="ECO:0000313" key="9">
    <source>
        <dbReference type="Proteomes" id="UP001140510"/>
    </source>
</evidence>
<comment type="similarity">
    <text evidence="5">Belongs to the SAT4 family.</text>
</comment>
<dbReference type="PANTHER" id="PTHR33048">
    <property type="entry name" value="PTH11-LIKE INTEGRAL MEMBRANE PROTEIN (AFU_ORTHOLOGUE AFUA_5G11245)"/>
    <property type="match status" value="1"/>
</dbReference>
<keyword evidence="4 6" id="KW-0472">Membrane</keyword>
<reference evidence="8" key="1">
    <citation type="submission" date="2022-10" db="EMBL/GenBank/DDBJ databases">
        <title>Tapping the CABI collections for fungal endophytes: first genome assemblies for Collariella, Neodidymelliopsis, Ascochyta clinopodiicola, Didymella pomorum, Didymosphaeria variabile, Neocosmospora piperis and Neocucurbitaria cava.</title>
        <authorList>
            <person name="Hill R."/>
        </authorList>
    </citation>
    <scope>NUCLEOTIDE SEQUENCE</scope>
    <source>
        <strain evidence="8">IMI 355091</strain>
    </source>
</reference>
<feature type="transmembrane region" description="Helical" evidence="6">
    <location>
        <begin position="280"/>
        <end position="299"/>
    </location>
</feature>
<keyword evidence="2 6" id="KW-0812">Transmembrane</keyword>
<accession>A0A9W8ZEK7</accession>
<dbReference type="InterPro" id="IPR052337">
    <property type="entry name" value="SAT4-like"/>
</dbReference>
<comment type="caution">
    <text evidence="8">The sequence shown here is derived from an EMBL/GenBank/DDBJ whole genome shotgun (WGS) entry which is preliminary data.</text>
</comment>
<evidence type="ECO:0000256" key="4">
    <source>
        <dbReference type="ARBA" id="ARBA00023136"/>
    </source>
</evidence>
<feature type="transmembrane region" description="Helical" evidence="6">
    <location>
        <begin position="233"/>
        <end position="251"/>
    </location>
</feature>
<evidence type="ECO:0000256" key="3">
    <source>
        <dbReference type="ARBA" id="ARBA00022989"/>
    </source>
</evidence>
<comment type="subcellular location">
    <subcellularLocation>
        <location evidence="1">Membrane</location>
        <topology evidence="1">Multi-pass membrane protein</topology>
    </subcellularLocation>
</comment>
<evidence type="ECO:0000256" key="5">
    <source>
        <dbReference type="ARBA" id="ARBA00038359"/>
    </source>
</evidence>
<feature type="domain" description="Rhodopsin" evidence="7">
    <location>
        <begin position="51"/>
        <end position="292"/>
    </location>
</feature>
<dbReference type="PANTHER" id="PTHR33048:SF108">
    <property type="entry name" value="INTEGRAL MEMBRANE PROTEIN"/>
    <property type="match status" value="1"/>
</dbReference>
<dbReference type="OrthoDB" id="5342292at2759"/>
<keyword evidence="3 6" id="KW-1133">Transmembrane helix</keyword>
<organism evidence="8 9">
    <name type="scientific">Didymella pomorum</name>
    <dbReference type="NCBI Taxonomy" id="749634"/>
    <lineage>
        <taxon>Eukaryota</taxon>
        <taxon>Fungi</taxon>
        <taxon>Dikarya</taxon>
        <taxon>Ascomycota</taxon>
        <taxon>Pezizomycotina</taxon>
        <taxon>Dothideomycetes</taxon>
        <taxon>Pleosporomycetidae</taxon>
        <taxon>Pleosporales</taxon>
        <taxon>Pleosporineae</taxon>
        <taxon>Didymellaceae</taxon>
        <taxon>Didymella</taxon>
    </lineage>
</organism>
<dbReference type="InterPro" id="IPR049326">
    <property type="entry name" value="Rhodopsin_dom_fungi"/>
</dbReference>
<dbReference type="Proteomes" id="UP001140510">
    <property type="component" value="Unassembled WGS sequence"/>
</dbReference>
<dbReference type="AlphaFoldDB" id="A0A9W8ZEK7"/>
<name>A0A9W8ZEK7_9PLEO</name>
<evidence type="ECO:0000256" key="2">
    <source>
        <dbReference type="ARBA" id="ARBA00022692"/>
    </source>
</evidence>
<sequence length="396" mass="43295">MATAAALPPPGYTSDLDHPEDVIKTVNIVTQALTLTFCTVFVWIRGYHKFRTVGLDLAVDDYLTFASWLLMTGYCISGFIRKYLASTKKLRRLTSEVSVHGGGYHMWDISTESAEKFLQTAYAATIFYAPMTLAIKLSLLTLIARIFSPYKKRMQGIYALGGLLVIYYIISLILKVRICWPIAAYWKGDQSKCLNQSAVITADSIISTVTDAIILLLPLPLTWSLQLPTMKKLRVGGMLAVGGLATAFSGWRLNLILTQGKSRDTTILFVQVVMSGNAEAGIALICTCLPAFVAQFNILRDRVGYGSSRGTDGRYGASEGHKLSTFRSGNIGTAKSKKNGGLETWSDEAELVTQIKSSLEREPMQSSGGITRRVEVSHTVTYAASDLSDDGKKSPV</sequence>
<proteinExistence type="inferred from homology"/>